<dbReference type="InterPro" id="IPR020904">
    <property type="entry name" value="Sc_DH/Rdtase_CS"/>
</dbReference>
<dbReference type="InterPro" id="IPR002347">
    <property type="entry name" value="SDR_fam"/>
</dbReference>
<dbReference type="SUPFAM" id="SSF51735">
    <property type="entry name" value="NAD(P)-binding Rossmann-fold domains"/>
    <property type="match status" value="1"/>
</dbReference>
<proteinExistence type="inferred from homology"/>
<accession>A0A0C4YKN3</accession>
<dbReference type="PANTHER" id="PTHR42760">
    <property type="entry name" value="SHORT-CHAIN DEHYDROGENASES/REDUCTASES FAMILY MEMBER"/>
    <property type="match status" value="1"/>
</dbReference>
<dbReference type="PANTHER" id="PTHR42760:SF133">
    <property type="entry name" value="3-OXOACYL-[ACYL-CARRIER-PROTEIN] REDUCTASE"/>
    <property type="match status" value="1"/>
</dbReference>
<name>A0A0C4YKN3_9BURK</name>
<evidence type="ECO:0000313" key="4">
    <source>
        <dbReference type="Proteomes" id="UP000031843"/>
    </source>
</evidence>
<dbReference type="FunFam" id="3.40.50.720:FF:000084">
    <property type="entry name" value="Short-chain dehydrogenase reductase"/>
    <property type="match status" value="1"/>
</dbReference>
<evidence type="ECO:0000256" key="2">
    <source>
        <dbReference type="ARBA" id="ARBA00023002"/>
    </source>
</evidence>
<dbReference type="InterPro" id="IPR036291">
    <property type="entry name" value="NAD(P)-bd_dom_sf"/>
</dbReference>
<keyword evidence="4" id="KW-1185">Reference proteome</keyword>
<reference evidence="3 4" key="1">
    <citation type="journal article" date="2015" name="Genome Announc.">
        <title>Complete Genome Sequence of Cupriavidus basilensis 4G11, Isolated from the Oak Ridge Field Research Center Site.</title>
        <authorList>
            <person name="Ray J."/>
            <person name="Waters R.J."/>
            <person name="Skerker J.M."/>
            <person name="Kuehl J.V."/>
            <person name="Price M.N."/>
            <person name="Huang J."/>
            <person name="Chakraborty R."/>
            <person name="Arkin A.P."/>
            <person name="Deutschbauer A."/>
        </authorList>
    </citation>
    <scope>NUCLEOTIDE SEQUENCE [LARGE SCALE GENOMIC DNA]</scope>
    <source>
        <strain evidence="3">4G11</strain>
    </source>
</reference>
<dbReference type="Gene3D" id="3.40.50.720">
    <property type="entry name" value="NAD(P)-binding Rossmann-like Domain"/>
    <property type="match status" value="1"/>
</dbReference>
<evidence type="ECO:0000256" key="1">
    <source>
        <dbReference type="ARBA" id="ARBA00006484"/>
    </source>
</evidence>
<dbReference type="NCBIfam" id="NF005559">
    <property type="entry name" value="PRK07231.1"/>
    <property type="match status" value="1"/>
</dbReference>
<dbReference type="EMBL" id="CP010537">
    <property type="protein sequence ID" value="AJG22554.1"/>
    <property type="molecule type" value="Genomic_DNA"/>
</dbReference>
<dbReference type="STRING" id="68895.RR42_s0964"/>
<dbReference type="EC" id="1.1.1.100" evidence="3"/>
<sequence length="258" mass="27614">MTSPISIFDLRGKAAFISGASSGIGQHTARMLAKAGAAVALAARRTDRLDAVVAELRSERHKACAVRLDVTDPSTIEPAWREAEHQLGQPIDILFNNAGVIYIERFTSQSYEAVSRIFDTNLKGAFMVAQEAARHMSTHGQGSIINIASSSGLRAGGQMSSYGASKAALIHLTQIMALELARKGVRVNALAPGNIQTDMQAEFTERGIEDGIMKRIPMRRFGEPSDLDGATLLLASDAGRYMTGAVIPVDGGQVLSWM</sequence>
<dbReference type="RefSeq" id="WP_043354079.1">
    <property type="nucleotide sequence ID" value="NZ_CP010537.1"/>
</dbReference>
<dbReference type="AlphaFoldDB" id="A0A0C4YKN3"/>
<dbReference type="Pfam" id="PF13561">
    <property type="entry name" value="adh_short_C2"/>
    <property type="match status" value="1"/>
</dbReference>
<protein>
    <submittedName>
        <fullName evidence="3">3-oxoacyl-[acyl-carrier protein] reductase</fullName>
        <ecNumber evidence="3">1.1.1.100</ecNumber>
    </submittedName>
</protein>
<dbReference type="OrthoDB" id="9803333at2"/>
<dbReference type="PRINTS" id="PR00081">
    <property type="entry name" value="GDHRDH"/>
</dbReference>
<organism evidence="3 4">
    <name type="scientific">Cupriavidus basilensis</name>
    <dbReference type="NCBI Taxonomy" id="68895"/>
    <lineage>
        <taxon>Bacteria</taxon>
        <taxon>Pseudomonadati</taxon>
        <taxon>Pseudomonadota</taxon>
        <taxon>Betaproteobacteria</taxon>
        <taxon>Burkholderiales</taxon>
        <taxon>Burkholderiaceae</taxon>
        <taxon>Cupriavidus</taxon>
    </lineage>
</organism>
<gene>
    <name evidence="3" type="ORF">RR42_s0964</name>
</gene>
<dbReference type="KEGG" id="cbw:RR42_s0964"/>
<keyword evidence="2 3" id="KW-0560">Oxidoreductase</keyword>
<comment type="similarity">
    <text evidence="1">Belongs to the short-chain dehydrogenases/reductases (SDR) family.</text>
</comment>
<evidence type="ECO:0000313" key="3">
    <source>
        <dbReference type="EMBL" id="AJG22554.1"/>
    </source>
</evidence>
<dbReference type="CDD" id="cd05233">
    <property type="entry name" value="SDR_c"/>
    <property type="match status" value="1"/>
</dbReference>
<dbReference type="GO" id="GO:0004316">
    <property type="term" value="F:3-oxoacyl-[acyl-carrier-protein] reductase (NADPH) activity"/>
    <property type="evidence" value="ECO:0007669"/>
    <property type="project" value="UniProtKB-EC"/>
</dbReference>
<dbReference type="PRINTS" id="PR00080">
    <property type="entry name" value="SDRFAMILY"/>
</dbReference>
<dbReference type="PROSITE" id="PS00061">
    <property type="entry name" value="ADH_SHORT"/>
    <property type="match status" value="1"/>
</dbReference>
<dbReference type="Proteomes" id="UP000031843">
    <property type="component" value="Chromosome secondary"/>
</dbReference>